<dbReference type="WBParaSite" id="Csp11.Scaffold630.g21930.t1">
    <property type="protein sequence ID" value="Csp11.Scaffold630.g21930.t1"/>
    <property type="gene ID" value="Csp11.Scaffold630.g21930"/>
</dbReference>
<dbReference type="eggNOG" id="KOG3684">
    <property type="taxonomic scope" value="Eukaryota"/>
</dbReference>
<accession>A0A1I7V368</accession>
<evidence type="ECO:0000313" key="2">
    <source>
        <dbReference type="Proteomes" id="UP000095282"/>
    </source>
</evidence>
<evidence type="ECO:0000256" key="1">
    <source>
        <dbReference type="SAM" id="MobiDB-lite"/>
    </source>
</evidence>
<sequence>MSSPNSLLNRRKTEPKKLLNTKNGSLTTSYGYGEVSNGRNRACSMYSVSSDILRVSGYTQQFRSLLTARFSPRRESTPNVSIEDGEERSKNDHLSFEMNYY</sequence>
<feature type="region of interest" description="Disordered" evidence="1">
    <location>
        <begin position="73"/>
        <end position="101"/>
    </location>
</feature>
<organism evidence="2 3">
    <name type="scientific">Caenorhabditis tropicalis</name>
    <dbReference type="NCBI Taxonomy" id="1561998"/>
    <lineage>
        <taxon>Eukaryota</taxon>
        <taxon>Metazoa</taxon>
        <taxon>Ecdysozoa</taxon>
        <taxon>Nematoda</taxon>
        <taxon>Chromadorea</taxon>
        <taxon>Rhabditida</taxon>
        <taxon>Rhabditina</taxon>
        <taxon>Rhabditomorpha</taxon>
        <taxon>Rhabditoidea</taxon>
        <taxon>Rhabditidae</taxon>
        <taxon>Peloderinae</taxon>
        <taxon>Caenorhabditis</taxon>
    </lineage>
</organism>
<feature type="region of interest" description="Disordered" evidence="1">
    <location>
        <begin position="1"/>
        <end position="27"/>
    </location>
</feature>
<dbReference type="STRING" id="1561998.A0A1I7V368"/>
<evidence type="ECO:0000313" key="3">
    <source>
        <dbReference type="WBParaSite" id="Csp11.Scaffold630.g21930.t1"/>
    </source>
</evidence>
<protein>
    <submittedName>
        <fullName evidence="3">Uncharacterized protein</fullName>
    </submittedName>
</protein>
<dbReference type="AlphaFoldDB" id="A0A1I7V368"/>
<keyword evidence="2" id="KW-1185">Reference proteome</keyword>
<name>A0A1I7V368_9PELO</name>
<proteinExistence type="predicted"/>
<reference evidence="3" key="1">
    <citation type="submission" date="2016-11" db="UniProtKB">
        <authorList>
            <consortium name="WormBaseParasite"/>
        </authorList>
    </citation>
    <scope>IDENTIFICATION</scope>
</reference>
<dbReference type="Proteomes" id="UP000095282">
    <property type="component" value="Unplaced"/>
</dbReference>